<keyword evidence="2" id="KW-1185">Reference proteome</keyword>
<organism evidence="1 2">
    <name type="scientific">Aureobasidium pullulans EXF-150</name>
    <dbReference type="NCBI Taxonomy" id="1043002"/>
    <lineage>
        <taxon>Eukaryota</taxon>
        <taxon>Fungi</taxon>
        <taxon>Dikarya</taxon>
        <taxon>Ascomycota</taxon>
        <taxon>Pezizomycotina</taxon>
        <taxon>Dothideomycetes</taxon>
        <taxon>Dothideomycetidae</taxon>
        <taxon>Dothideales</taxon>
        <taxon>Saccotheciaceae</taxon>
        <taxon>Aureobasidium</taxon>
    </lineage>
</organism>
<evidence type="ECO:0000313" key="2">
    <source>
        <dbReference type="Proteomes" id="UP000030706"/>
    </source>
</evidence>
<dbReference type="EMBL" id="KL584983">
    <property type="protein sequence ID" value="KEQ83851.1"/>
    <property type="molecule type" value="Genomic_DNA"/>
</dbReference>
<reference evidence="1 2" key="1">
    <citation type="journal article" date="2014" name="BMC Genomics">
        <title>Genome sequencing of four Aureobasidium pullulans varieties: biotechnological potential, stress tolerance, and description of new species.</title>
        <authorList>
            <person name="Gostin Ar C."/>
            <person name="Ohm R.A."/>
            <person name="Kogej T."/>
            <person name="Sonjak S."/>
            <person name="Turk M."/>
            <person name="Zajc J."/>
            <person name="Zalar P."/>
            <person name="Grube M."/>
            <person name="Sun H."/>
            <person name="Han J."/>
            <person name="Sharma A."/>
            <person name="Chiniquy J."/>
            <person name="Ngan C.Y."/>
            <person name="Lipzen A."/>
            <person name="Barry K."/>
            <person name="Grigoriev I.V."/>
            <person name="Gunde-Cimerman N."/>
        </authorList>
    </citation>
    <scope>NUCLEOTIDE SEQUENCE [LARGE SCALE GENOMIC DNA]</scope>
    <source>
        <strain evidence="1 2">EXF-150</strain>
    </source>
</reference>
<accession>A0A074YAG2</accession>
<dbReference type="RefSeq" id="XP_029760038.1">
    <property type="nucleotide sequence ID" value="XM_029905558.1"/>
</dbReference>
<protein>
    <submittedName>
        <fullName evidence="1">Uncharacterized protein</fullName>
    </submittedName>
</protein>
<dbReference type="GeneID" id="40747864"/>
<sequence length="122" mass="14021">MGNPISEAYNLTAISFSWAYISQTILRNTKQYPRRLSWCSVAMYASPSQHDTKETVPFSVQQAPHKNLYLNLLFVSPSSTHPSSILFLPSTKQNDGQYGGRTRDLFTSRRFDMEERNQKDKP</sequence>
<evidence type="ECO:0000313" key="1">
    <source>
        <dbReference type="EMBL" id="KEQ83851.1"/>
    </source>
</evidence>
<proteinExistence type="predicted"/>
<dbReference type="HOGENOM" id="CLU_2026253_0_0_1"/>
<gene>
    <name evidence="1" type="ORF">M438DRAFT_345939</name>
</gene>
<name>A0A074YAG2_AURPU</name>
<dbReference type="AlphaFoldDB" id="A0A074YAG2"/>
<dbReference type="Proteomes" id="UP000030706">
    <property type="component" value="Unassembled WGS sequence"/>
</dbReference>